<feature type="domain" description="DUF2427" evidence="4">
    <location>
        <begin position="59"/>
        <end position="155"/>
    </location>
</feature>
<feature type="region of interest" description="Disordered" evidence="1">
    <location>
        <begin position="187"/>
        <end position="220"/>
    </location>
</feature>
<organism evidence="6 7">
    <name type="scientific">Venturia inaequalis</name>
    <name type="common">Apple scab fungus</name>
    <dbReference type="NCBI Taxonomy" id="5025"/>
    <lineage>
        <taxon>Eukaryota</taxon>
        <taxon>Fungi</taxon>
        <taxon>Dikarya</taxon>
        <taxon>Ascomycota</taxon>
        <taxon>Pezizomycotina</taxon>
        <taxon>Dothideomycetes</taxon>
        <taxon>Pleosporomycetidae</taxon>
        <taxon>Venturiales</taxon>
        <taxon>Venturiaceae</taxon>
        <taxon>Venturia</taxon>
    </lineage>
</organism>
<keyword evidence="2" id="KW-1133">Transmembrane helix</keyword>
<evidence type="ECO:0000313" key="7">
    <source>
        <dbReference type="Proteomes" id="UP000447873"/>
    </source>
</evidence>
<evidence type="ECO:0000256" key="2">
    <source>
        <dbReference type="SAM" id="Phobius"/>
    </source>
</evidence>
<dbReference type="PANTHER" id="PTHR31685">
    <property type="entry name" value="INTEGRAL MEMBRANE PROTEIN (AFU_ORTHOLOGUE AFUA_6G12730)-RELATED"/>
    <property type="match status" value="1"/>
</dbReference>
<feature type="transmembrane region" description="Helical" evidence="2">
    <location>
        <begin position="491"/>
        <end position="511"/>
    </location>
</feature>
<evidence type="ECO:0000256" key="1">
    <source>
        <dbReference type="SAM" id="MobiDB-lite"/>
    </source>
</evidence>
<dbReference type="Proteomes" id="UP000447873">
    <property type="component" value="Unassembled WGS sequence"/>
</dbReference>
<comment type="caution">
    <text evidence="6">The sequence shown here is derived from an EMBL/GenBank/DDBJ whole genome shotgun (WGS) entry which is preliminary data.</text>
</comment>
<feature type="domain" description="Protein YTP1-like C-terminal" evidence="5">
    <location>
        <begin position="286"/>
        <end position="564"/>
    </location>
</feature>
<evidence type="ECO:0008006" key="8">
    <source>
        <dbReference type="Google" id="ProtNLM"/>
    </source>
</evidence>
<protein>
    <recommendedName>
        <fullName evidence="8">Integral membrane protein</fullName>
    </recommendedName>
</protein>
<keyword evidence="2" id="KW-0812">Transmembrane</keyword>
<dbReference type="EMBL" id="WNWS01000163">
    <property type="protein sequence ID" value="KAE9976932.1"/>
    <property type="molecule type" value="Genomic_DNA"/>
</dbReference>
<dbReference type="Pfam" id="PF10355">
    <property type="entry name" value="Ytp1"/>
    <property type="match status" value="1"/>
</dbReference>
<dbReference type="PANTHER" id="PTHR31685:SF3">
    <property type="entry name" value="INTEGRAL MEMBRANE PROTEIN (AFU_ORTHOLOGUE AFUA_6G12730)"/>
    <property type="match status" value="1"/>
</dbReference>
<feature type="signal peptide" evidence="3">
    <location>
        <begin position="1"/>
        <end position="22"/>
    </location>
</feature>
<evidence type="ECO:0000259" key="5">
    <source>
        <dbReference type="Pfam" id="PF10355"/>
    </source>
</evidence>
<feature type="compositionally biased region" description="Basic and acidic residues" evidence="1">
    <location>
        <begin position="586"/>
        <end position="596"/>
    </location>
</feature>
<sequence length="648" mass="72050">MPQKHSSLLYSALLLGLPLAIASPHGSNGSGHSEMGAMDMTMAHSSSSPSNSTIDPGPMSYFRLGEKTGWIHGHIFVMTICWTVVLPLSVMLSIAKSRFTIPSQATFVVLNALGLFLGTVYNANTPNLYANNAHHKMGWIFTWLALAWTIMGIVNLYGKYVTDRRQSREQISQANLARYARLHQDSETQDVRWSNDSGQGTERNSASLFGPPSTESENRNFDNSLQEYNDVDLDEVLGEAEKHGFLRNTRVDRFLSQNIHRIAFGKTLIINRILYTIIERTIILMGWAALATGIITFGGIFRGSAVFNGLAHWIKGGVFFWYGIYTLGRWMGAFADFGWAWNIKPRSDSIPTWKTRIPSADFVESFLIFLYGISNVWLEHLAAWGSTWSPEDYEHVSITILFFGGGLLGMLIESSRIRDLLSSNILLSHKEHEEEQAPHTISTAQDTAWNQPTHYTISLNPLPALVILLLGLMMSSHTQESPLSSMIHKQWGSLLIGASLARATTYILCYLKPQSSHLPARPPSELICAFCLMAGGVVFMASARDVVMAMEYNGLDAMFGFTLAHFIIHCAPRAQSNKIPPHNKTKKETPKDEREVKNQEINIGTCDKSEWMGLTLLSSELKKEQSASVIPAQNAASVSMVLESEAEQ</sequence>
<feature type="transmembrane region" description="Helical" evidence="2">
    <location>
        <begin position="362"/>
        <end position="383"/>
    </location>
</feature>
<keyword evidence="2" id="KW-0472">Membrane</keyword>
<feature type="transmembrane region" description="Helical" evidence="2">
    <location>
        <begin position="395"/>
        <end position="412"/>
    </location>
</feature>
<feature type="transmembrane region" description="Helical" evidence="2">
    <location>
        <begin position="71"/>
        <end position="95"/>
    </location>
</feature>
<feature type="chain" id="PRO_5034285847" description="Integral membrane protein" evidence="3">
    <location>
        <begin position="23"/>
        <end position="648"/>
    </location>
</feature>
<feature type="transmembrane region" description="Helical" evidence="2">
    <location>
        <begin position="282"/>
        <end position="307"/>
    </location>
</feature>
<feature type="transmembrane region" description="Helical" evidence="2">
    <location>
        <begin position="107"/>
        <end position="125"/>
    </location>
</feature>
<feature type="transmembrane region" description="Helical" evidence="2">
    <location>
        <begin position="462"/>
        <end position="479"/>
    </location>
</feature>
<dbReference type="InterPro" id="IPR018827">
    <property type="entry name" value="YTP1_C"/>
</dbReference>
<evidence type="ECO:0000259" key="4">
    <source>
        <dbReference type="Pfam" id="PF10348"/>
    </source>
</evidence>
<feature type="transmembrane region" description="Helical" evidence="2">
    <location>
        <begin position="137"/>
        <end position="158"/>
    </location>
</feature>
<feature type="transmembrane region" description="Helical" evidence="2">
    <location>
        <begin position="523"/>
        <end position="543"/>
    </location>
</feature>
<reference evidence="6 7" key="1">
    <citation type="submission" date="2018-12" db="EMBL/GenBank/DDBJ databases">
        <title>Venturia inaequalis Genome Resource.</title>
        <authorList>
            <person name="Lichtner F.J."/>
        </authorList>
    </citation>
    <scope>NUCLEOTIDE SEQUENCE [LARGE SCALE GENOMIC DNA]</scope>
    <source>
        <strain evidence="6 7">120213</strain>
    </source>
</reference>
<dbReference type="Pfam" id="PF10348">
    <property type="entry name" value="DUF2427"/>
    <property type="match status" value="1"/>
</dbReference>
<feature type="transmembrane region" description="Helical" evidence="2">
    <location>
        <begin position="319"/>
        <end position="341"/>
    </location>
</feature>
<gene>
    <name evidence="6" type="ORF">EG328_002325</name>
</gene>
<feature type="compositionally biased region" description="Polar residues" evidence="1">
    <location>
        <begin position="191"/>
        <end position="207"/>
    </location>
</feature>
<keyword evidence="3" id="KW-0732">Signal</keyword>
<dbReference type="AlphaFoldDB" id="A0A8H3Z144"/>
<name>A0A8H3Z144_VENIN</name>
<proteinExistence type="predicted"/>
<accession>A0A8H3Z144</accession>
<feature type="region of interest" description="Disordered" evidence="1">
    <location>
        <begin position="577"/>
        <end position="596"/>
    </location>
</feature>
<evidence type="ECO:0000313" key="6">
    <source>
        <dbReference type="EMBL" id="KAE9976932.1"/>
    </source>
</evidence>
<dbReference type="InterPro" id="IPR018825">
    <property type="entry name" value="DUF2427"/>
</dbReference>
<evidence type="ECO:0000256" key="3">
    <source>
        <dbReference type="SAM" id="SignalP"/>
    </source>
</evidence>